<protein>
    <submittedName>
        <fullName evidence="1">Uncharacterized protein</fullName>
    </submittedName>
</protein>
<dbReference type="EMBL" id="JAAAID010003238">
    <property type="protein sequence ID" value="KAF9999543.1"/>
    <property type="molecule type" value="Genomic_DNA"/>
</dbReference>
<accession>A0A9P6MGS6</accession>
<proteinExistence type="predicted"/>
<keyword evidence="2" id="KW-1185">Reference proteome</keyword>
<sequence length="266" mass="30270">MSALEDSIREMVARGIRDVRREIGNKRDHSDPHVQPEKTASTLSLYEPLTDLVPSMLYKNFYDLQQDGEKPYDINDYYKTQGMSHTGPPLSGLPVRQKLSQTAQAVDRDLRHIQALLATSTRPLDTFAHDIFQLSEGDPSDLVLEVLAVLNTVRHMASEIATHITHLRARYACKDIGYSIAPTSSNSEAKPVLTMETFAEAKKFTEASKEVFKYANQQGHFYKGRNQWKSNNNYRHNNNKRYRDRSLTSSFAITLTRPIGKPKRGQ</sequence>
<dbReference type="AlphaFoldDB" id="A0A9P6MGS6"/>
<evidence type="ECO:0000313" key="1">
    <source>
        <dbReference type="EMBL" id="KAF9999543.1"/>
    </source>
</evidence>
<reference evidence="1" key="1">
    <citation type="journal article" date="2020" name="Fungal Divers.">
        <title>Resolving the Mortierellaceae phylogeny through synthesis of multi-gene phylogenetics and phylogenomics.</title>
        <authorList>
            <person name="Vandepol N."/>
            <person name="Liber J."/>
            <person name="Desiro A."/>
            <person name="Na H."/>
            <person name="Kennedy M."/>
            <person name="Barry K."/>
            <person name="Grigoriev I.V."/>
            <person name="Miller A.N."/>
            <person name="O'Donnell K."/>
            <person name="Stajich J.E."/>
            <person name="Bonito G."/>
        </authorList>
    </citation>
    <scope>NUCLEOTIDE SEQUENCE</scope>
    <source>
        <strain evidence="1">NRRL 2769</strain>
    </source>
</reference>
<name>A0A9P6MGS6_9FUNG</name>
<evidence type="ECO:0000313" key="2">
    <source>
        <dbReference type="Proteomes" id="UP000703661"/>
    </source>
</evidence>
<gene>
    <name evidence="1" type="ORF">BGZ80_006544</name>
</gene>
<organism evidence="1 2">
    <name type="scientific">Entomortierella chlamydospora</name>
    <dbReference type="NCBI Taxonomy" id="101097"/>
    <lineage>
        <taxon>Eukaryota</taxon>
        <taxon>Fungi</taxon>
        <taxon>Fungi incertae sedis</taxon>
        <taxon>Mucoromycota</taxon>
        <taxon>Mortierellomycotina</taxon>
        <taxon>Mortierellomycetes</taxon>
        <taxon>Mortierellales</taxon>
        <taxon>Mortierellaceae</taxon>
        <taxon>Entomortierella</taxon>
    </lineage>
</organism>
<comment type="caution">
    <text evidence="1">The sequence shown here is derived from an EMBL/GenBank/DDBJ whole genome shotgun (WGS) entry which is preliminary data.</text>
</comment>
<dbReference type="Proteomes" id="UP000703661">
    <property type="component" value="Unassembled WGS sequence"/>
</dbReference>